<comment type="caution">
    <text evidence="1">The sequence shown here is derived from an EMBL/GenBank/DDBJ whole genome shotgun (WGS) entry which is preliminary data.</text>
</comment>
<gene>
    <name evidence="1" type="ORF">LCGC14_2895320</name>
</gene>
<proteinExistence type="predicted"/>
<evidence type="ECO:0000313" key="1">
    <source>
        <dbReference type="EMBL" id="KKK73290.1"/>
    </source>
</evidence>
<dbReference type="AlphaFoldDB" id="A0A0F8YHS7"/>
<dbReference type="EMBL" id="LAZR01056851">
    <property type="protein sequence ID" value="KKK73290.1"/>
    <property type="molecule type" value="Genomic_DNA"/>
</dbReference>
<reference evidence="1" key="1">
    <citation type="journal article" date="2015" name="Nature">
        <title>Complex archaea that bridge the gap between prokaryotes and eukaryotes.</title>
        <authorList>
            <person name="Spang A."/>
            <person name="Saw J.H."/>
            <person name="Jorgensen S.L."/>
            <person name="Zaremba-Niedzwiedzka K."/>
            <person name="Martijn J."/>
            <person name="Lind A.E."/>
            <person name="van Eijk R."/>
            <person name="Schleper C."/>
            <person name="Guy L."/>
            <person name="Ettema T.J."/>
        </authorList>
    </citation>
    <scope>NUCLEOTIDE SEQUENCE</scope>
</reference>
<organism evidence="1">
    <name type="scientific">marine sediment metagenome</name>
    <dbReference type="NCBI Taxonomy" id="412755"/>
    <lineage>
        <taxon>unclassified sequences</taxon>
        <taxon>metagenomes</taxon>
        <taxon>ecological metagenomes</taxon>
    </lineage>
</organism>
<name>A0A0F8YHS7_9ZZZZ</name>
<accession>A0A0F8YHS7</accession>
<protein>
    <submittedName>
        <fullName evidence="1">Uncharacterized protein</fullName>
    </submittedName>
</protein>
<sequence>MSNITKLDFVGDWRIIIQSRSASWDQRAVVENTASGRLTLTGIVGFTLDVYGDGQNPWELRIQHDDGQHGWQDSWLKPGVKEINGSNITQVIESEDITTNSSDLDYDDLVIRMEKLGMIDQPTRPFAVLPSAMLVMPDGIFEATLGRYFMAVRVRNIWTEISVISHK</sequence>